<dbReference type="Proteomes" id="UP001163798">
    <property type="component" value="Unassembled WGS sequence"/>
</dbReference>
<dbReference type="EMBL" id="MU793873">
    <property type="protein sequence ID" value="KAJ3780171.1"/>
    <property type="molecule type" value="Genomic_DNA"/>
</dbReference>
<evidence type="ECO:0000313" key="1">
    <source>
        <dbReference type="EMBL" id="KAJ3780171.1"/>
    </source>
</evidence>
<keyword evidence="2" id="KW-1185">Reference proteome</keyword>
<gene>
    <name evidence="1" type="ORF">GGU10DRAFT_381066</name>
</gene>
<sequence>MYTNHSSFHSLHSSSSSFHIFPPCTTNSDTSQRILRLGFPLKRSNTPDEHGFHPWEEYHSQEPYSIPFLHPSTLEHGRTDAFVDVTRIVSTFPRDMCLRWVFQDPDSGDIRVLYGRDSELRWSEVIAGVRSGIVPARYVNKEVDGITQHGPMTREWFMDMCSLFTVSADGKLLREGLEICRIWEDFEWTAIVVLPTKKEVNLALYTPERLVNDVRRESGMWHLDSHHRAYALLERFNSIAPRNSVTSSSSPFSQIHIPITVPPPPYAMDMS</sequence>
<evidence type="ECO:0000313" key="2">
    <source>
        <dbReference type="Proteomes" id="UP001163798"/>
    </source>
</evidence>
<name>A0AA38KMX1_9AGAR</name>
<comment type="caution">
    <text evidence="1">The sequence shown here is derived from an EMBL/GenBank/DDBJ whole genome shotgun (WGS) entry which is preliminary data.</text>
</comment>
<dbReference type="AlphaFoldDB" id="A0AA38KMX1"/>
<proteinExistence type="predicted"/>
<protein>
    <submittedName>
        <fullName evidence="1">Uncharacterized protein</fullName>
    </submittedName>
</protein>
<reference evidence="1" key="1">
    <citation type="submission" date="2022-08" db="EMBL/GenBank/DDBJ databases">
        <authorList>
            <consortium name="DOE Joint Genome Institute"/>
            <person name="Min B."/>
            <person name="Riley R."/>
            <person name="Sierra-Patev S."/>
            <person name="Naranjo-Ortiz M."/>
            <person name="Looney B."/>
            <person name="Konkel Z."/>
            <person name="Slot J.C."/>
            <person name="Sakamoto Y."/>
            <person name="Steenwyk J.L."/>
            <person name="Rokas A."/>
            <person name="Carro J."/>
            <person name="Camarero S."/>
            <person name="Ferreira P."/>
            <person name="Molpeceres G."/>
            <person name="Ruiz-Duenas F.J."/>
            <person name="Serrano A."/>
            <person name="Henrissat B."/>
            <person name="Drula E."/>
            <person name="Hughes K.W."/>
            <person name="Mata J.L."/>
            <person name="Ishikawa N.K."/>
            <person name="Vargas-Isla R."/>
            <person name="Ushijima S."/>
            <person name="Smith C.A."/>
            <person name="Ahrendt S."/>
            <person name="Andreopoulos W."/>
            <person name="He G."/>
            <person name="Labutti K."/>
            <person name="Lipzen A."/>
            <person name="Ng V."/>
            <person name="Sandor L."/>
            <person name="Barry K."/>
            <person name="Martinez A.T."/>
            <person name="Xiao Y."/>
            <person name="Gibbons J.G."/>
            <person name="Terashima K."/>
            <person name="Hibbett D.S."/>
            <person name="Grigoriev I.V."/>
        </authorList>
    </citation>
    <scope>NUCLEOTIDE SEQUENCE</scope>
    <source>
        <strain evidence="1">TFB10291</strain>
    </source>
</reference>
<organism evidence="1 2">
    <name type="scientific">Lentinula aff. detonsa</name>
    <dbReference type="NCBI Taxonomy" id="2804958"/>
    <lineage>
        <taxon>Eukaryota</taxon>
        <taxon>Fungi</taxon>
        <taxon>Dikarya</taxon>
        <taxon>Basidiomycota</taxon>
        <taxon>Agaricomycotina</taxon>
        <taxon>Agaricomycetes</taxon>
        <taxon>Agaricomycetidae</taxon>
        <taxon>Agaricales</taxon>
        <taxon>Marasmiineae</taxon>
        <taxon>Omphalotaceae</taxon>
        <taxon>Lentinula</taxon>
    </lineage>
</organism>
<accession>A0AA38KMX1</accession>